<name>A0A1Y2FUB6_PROLT</name>
<evidence type="ECO:0000313" key="4">
    <source>
        <dbReference type="Proteomes" id="UP000193685"/>
    </source>
</evidence>
<dbReference type="RefSeq" id="XP_040728106.1">
    <property type="nucleotide sequence ID" value="XM_040870807.1"/>
</dbReference>
<feature type="region of interest" description="Disordered" evidence="1">
    <location>
        <begin position="226"/>
        <end position="277"/>
    </location>
</feature>
<protein>
    <submittedName>
        <fullName evidence="3">Uncharacterized protein</fullName>
    </submittedName>
</protein>
<dbReference type="AlphaFoldDB" id="A0A1Y2FUB6"/>
<evidence type="ECO:0000256" key="1">
    <source>
        <dbReference type="SAM" id="MobiDB-lite"/>
    </source>
</evidence>
<evidence type="ECO:0000313" key="3">
    <source>
        <dbReference type="EMBL" id="ORY87611.1"/>
    </source>
</evidence>
<dbReference type="Proteomes" id="UP000193685">
    <property type="component" value="Unassembled WGS sequence"/>
</dbReference>
<organism evidence="3 4">
    <name type="scientific">Protomyces lactucae-debilis</name>
    <dbReference type="NCBI Taxonomy" id="2754530"/>
    <lineage>
        <taxon>Eukaryota</taxon>
        <taxon>Fungi</taxon>
        <taxon>Dikarya</taxon>
        <taxon>Ascomycota</taxon>
        <taxon>Taphrinomycotina</taxon>
        <taxon>Taphrinomycetes</taxon>
        <taxon>Taphrinales</taxon>
        <taxon>Protomycetaceae</taxon>
        <taxon>Protomyces</taxon>
    </lineage>
</organism>
<feature type="transmembrane region" description="Helical" evidence="2">
    <location>
        <begin position="69"/>
        <end position="88"/>
    </location>
</feature>
<keyword evidence="2" id="KW-0472">Membrane</keyword>
<sequence>MSRYGDFVGIVAAPAYDEDFERQRAKWRLRWRHWRLSLVYLGADGFVRLGVAAKGLLEFGQRLDRTSSLVFALCELAFVSFAGSLLFKRIVGKRWRIYQILLYCLLTAGAFACVGMSLYVSKVEYVERMQDAIEAVYGNNDAIAQIDFRQDRHIAVQKLVLDVALDVFRVSTQVLVFYVLLRWLAVAAKLYAPFGTAVEMNLMPQPFMDASSPGACLNTLPAMAMSSPMTTSSGPLSQPLEAPRAVSRKGEQPTRVTSIKSDPFRAPHEPRTLPHAQ</sequence>
<keyword evidence="2" id="KW-0812">Transmembrane</keyword>
<reference evidence="3 4" key="1">
    <citation type="submission" date="2016-07" db="EMBL/GenBank/DDBJ databases">
        <title>Pervasive Adenine N6-methylation of Active Genes in Fungi.</title>
        <authorList>
            <consortium name="DOE Joint Genome Institute"/>
            <person name="Mondo S.J."/>
            <person name="Dannebaum R.O."/>
            <person name="Kuo R.C."/>
            <person name="Labutti K."/>
            <person name="Haridas S."/>
            <person name="Kuo A."/>
            <person name="Salamov A."/>
            <person name="Ahrendt S.R."/>
            <person name="Lipzen A."/>
            <person name="Sullivan W."/>
            <person name="Andreopoulos W.B."/>
            <person name="Clum A."/>
            <person name="Lindquist E."/>
            <person name="Daum C."/>
            <person name="Ramamoorthy G.K."/>
            <person name="Gryganskyi A."/>
            <person name="Culley D."/>
            <person name="Magnuson J.K."/>
            <person name="James T.Y."/>
            <person name="O'Malley M.A."/>
            <person name="Stajich J.E."/>
            <person name="Spatafora J.W."/>
            <person name="Visel A."/>
            <person name="Grigoriev I.V."/>
        </authorList>
    </citation>
    <scope>NUCLEOTIDE SEQUENCE [LARGE SCALE GENOMIC DNA]</scope>
    <source>
        <strain evidence="3 4">12-1054</strain>
    </source>
</reference>
<keyword evidence="2" id="KW-1133">Transmembrane helix</keyword>
<proteinExistence type="predicted"/>
<comment type="caution">
    <text evidence="3">The sequence shown here is derived from an EMBL/GenBank/DDBJ whole genome shotgun (WGS) entry which is preliminary data.</text>
</comment>
<evidence type="ECO:0000256" key="2">
    <source>
        <dbReference type="SAM" id="Phobius"/>
    </source>
</evidence>
<feature type="transmembrane region" description="Helical" evidence="2">
    <location>
        <begin position="100"/>
        <end position="120"/>
    </location>
</feature>
<keyword evidence="4" id="KW-1185">Reference proteome</keyword>
<gene>
    <name evidence="3" type="ORF">BCR37DRAFT_390150</name>
</gene>
<accession>A0A1Y2FUB6</accession>
<dbReference type="EMBL" id="MCFI01000001">
    <property type="protein sequence ID" value="ORY87611.1"/>
    <property type="molecule type" value="Genomic_DNA"/>
</dbReference>
<feature type="transmembrane region" description="Helical" evidence="2">
    <location>
        <begin position="38"/>
        <end position="57"/>
    </location>
</feature>
<feature type="compositionally biased region" description="Basic and acidic residues" evidence="1">
    <location>
        <begin position="262"/>
        <end position="277"/>
    </location>
</feature>
<dbReference type="GeneID" id="63787406"/>